<organism evidence="1 2">
    <name type="scientific">Paraburkholderia hospita</name>
    <dbReference type="NCBI Taxonomy" id="169430"/>
    <lineage>
        <taxon>Bacteria</taxon>
        <taxon>Pseudomonadati</taxon>
        <taxon>Pseudomonadota</taxon>
        <taxon>Betaproteobacteria</taxon>
        <taxon>Burkholderiales</taxon>
        <taxon>Burkholderiaceae</taxon>
        <taxon>Paraburkholderia</taxon>
    </lineage>
</organism>
<evidence type="ECO:0000313" key="1">
    <source>
        <dbReference type="EMBL" id="EIM96497.1"/>
    </source>
</evidence>
<comment type="caution">
    <text evidence="1">The sequence shown here is derived from an EMBL/GenBank/DDBJ whole genome shotgun (WGS) entry which is preliminary data.</text>
</comment>
<gene>
    <name evidence="1" type="ORF">WQE_34116</name>
</gene>
<name>A0ABP2PFB5_9BURK</name>
<accession>A0ABP2PFB5</accession>
<evidence type="ECO:0000313" key="2">
    <source>
        <dbReference type="Proteomes" id="UP000004980"/>
    </source>
</evidence>
<dbReference type="EMBL" id="AKAU01000193">
    <property type="protein sequence ID" value="EIM96497.1"/>
    <property type="molecule type" value="Genomic_DNA"/>
</dbReference>
<dbReference type="Proteomes" id="UP000004980">
    <property type="component" value="Unassembled WGS sequence"/>
</dbReference>
<protein>
    <submittedName>
        <fullName evidence="1">Uncharacterized protein</fullName>
    </submittedName>
</protein>
<proteinExistence type="predicted"/>
<keyword evidence="2" id="KW-1185">Reference proteome</keyword>
<sequence>MPEHQCAVAAGDGAVEALYKRLNALDGRAAVLLIASGATIWRAVLGAAGTRFGNDGRGAGVKVFQFGLSVCFRQGIDGLPLGLP</sequence>
<reference evidence="1 2" key="1">
    <citation type="journal article" date="2012" name="J. Bacteriol.">
        <title>Draft Genome Sequence of the Soil Bacterium Burkholderia terrae Strain BS001, Which Interacts with Fungal Surface Structures.</title>
        <authorList>
            <person name="Nazir R."/>
            <person name="Hansen M.A."/>
            <person name="Sorensen S."/>
            <person name="van Elsas J.D."/>
        </authorList>
    </citation>
    <scope>NUCLEOTIDE SEQUENCE [LARGE SCALE GENOMIC DNA]</scope>
    <source>
        <strain evidence="1 2">BS001</strain>
    </source>
</reference>